<gene>
    <name evidence="3" type="ORF">SAMN05660472_01859</name>
</gene>
<dbReference type="InterPro" id="IPR003675">
    <property type="entry name" value="Rce1/LyrA-like_dom"/>
</dbReference>
<feature type="domain" description="CAAX prenyl protease 2/Lysostaphin resistance protein A-like" evidence="2">
    <location>
        <begin position="123"/>
        <end position="227"/>
    </location>
</feature>
<name>A0A1G9E765_9FIRM</name>
<keyword evidence="1" id="KW-0812">Transmembrane</keyword>
<keyword evidence="4" id="KW-1185">Reference proteome</keyword>
<feature type="transmembrane region" description="Helical" evidence="1">
    <location>
        <begin position="85"/>
        <end position="107"/>
    </location>
</feature>
<accession>A0A1G9E765</accession>
<feature type="transmembrane region" description="Helical" evidence="1">
    <location>
        <begin position="164"/>
        <end position="182"/>
    </location>
</feature>
<dbReference type="Pfam" id="PF02517">
    <property type="entry name" value="Rce1-like"/>
    <property type="match status" value="1"/>
</dbReference>
<dbReference type="GO" id="GO:0004175">
    <property type="term" value="F:endopeptidase activity"/>
    <property type="evidence" value="ECO:0007669"/>
    <property type="project" value="UniProtKB-ARBA"/>
</dbReference>
<feature type="transmembrane region" description="Helical" evidence="1">
    <location>
        <begin position="218"/>
        <end position="238"/>
    </location>
</feature>
<organism evidence="3 4">
    <name type="scientific">Natronincola ferrireducens</name>
    <dbReference type="NCBI Taxonomy" id="393762"/>
    <lineage>
        <taxon>Bacteria</taxon>
        <taxon>Bacillati</taxon>
        <taxon>Bacillota</taxon>
        <taxon>Clostridia</taxon>
        <taxon>Peptostreptococcales</taxon>
        <taxon>Natronincolaceae</taxon>
        <taxon>Natronincola</taxon>
    </lineage>
</organism>
<keyword evidence="1" id="KW-0472">Membrane</keyword>
<evidence type="ECO:0000259" key="2">
    <source>
        <dbReference type="Pfam" id="PF02517"/>
    </source>
</evidence>
<dbReference type="RefSeq" id="WP_090553419.1">
    <property type="nucleotide sequence ID" value="NZ_FNFP01000003.1"/>
</dbReference>
<feature type="transmembrane region" description="Helical" evidence="1">
    <location>
        <begin position="42"/>
        <end position="64"/>
    </location>
</feature>
<dbReference type="OrthoDB" id="2035856at2"/>
<keyword evidence="3" id="KW-0645">Protease</keyword>
<reference evidence="3 4" key="1">
    <citation type="submission" date="2016-10" db="EMBL/GenBank/DDBJ databases">
        <authorList>
            <person name="de Groot N.N."/>
        </authorList>
    </citation>
    <scope>NUCLEOTIDE SEQUENCE [LARGE SCALE GENOMIC DNA]</scope>
    <source>
        <strain evidence="3 4">DSM 18346</strain>
    </source>
</reference>
<dbReference type="GO" id="GO:0006508">
    <property type="term" value="P:proteolysis"/>
    <property type="evidence" value="ECO:0007669"/>
    <property type="project" value="UniProtKB-KW"/>
</dbReference>
<sequence>MIKVFKCIIGVLFLTVLLLGVPKLSGIIASTFDYQYIDPDGAYAWISVHHIVQAFIFIMIMTFLNKFKSLEYGFGWGDKEVGKKYVILFSLFFSIYTAGAFLTVILTKSFQQFSYPLTAVNIIGQMGFQLLLSGSSEELIFRGFAITMLALIIKDRVFNGKVSIANIIGAVIFGLAHVNFSFTPFEIRYNLFQIMYAIILGLFYGDCYEKTNSMLYPMMMHSISNVVMVGVTIILSLII</sequence>
<evidence type="ECO:0000313" key="4">
    <source>
        <dbReference type="Proteomes" id="UP000198718"/>
    </source>
</evidence>
<keyword evidence="1" id="KW-1133">Transmembrane helix</keyword>
<evidence type="ECO:0000256" key="1">
    <source>
        <dbReference type="SAM" id="Phobius"/>
    </source>
</evidence>
<dbReference type="AlphaFoldDB" id="A0A1G9E765"/>
<proteinExistence type="predicted"/>
<evidence type="ECO:0000313" key="3">
    <source>
        <dbReference type="EMBL" id="SDK71927.1"/>
    </source>
</evidence>
<feature type="transmembrane region" description="Helical" evidence="1">
    <location>
        <begin position="189"/>
        <end position="206"/>
    </location>
</feature>
<dbReference type="GO" id="GO:0080120">
    <property type="term" value="P:CAAX-box protein maturation"/>
    <property type="evidence" value="ECO:0007669"/>
    <property type="project" value="UniProtKB-ARBA"/>
</dbReference>
<protein>
    <submittedName>
        <fullName evidence="3">CAAX protease self-immunity</fullName>
    </submittedName>
</protein>
<dbReference type="Proteomes" id="UP000198718">
    <property type="component" value="Unassembled WGS sequence"/>
</dbReference>
<keyword evidence="3" id="KW-0378">Hydrolase</keyword>
<dbReference type="EMBL" id="FNFP01000003">
    <property type="protein sequence ID" value="SDK71927.1"/>
    <property type="molecule type" value="Genomic_DNA"/>
</dbReference>